<keyword evidence="3 5" id="KW-0408">Iron</keyword>
<dbReference type="CDD" id="cd01335">
    <property type="entry name" value="Radical_SAM"/>
    <property type="match status" value="1"/>
</dbReference>
<organism evidence="7 8">
    <name type="scientific">Candidatus Eisenbergiella intestinigallinarum</name>
    <dbReference type="NCBI Taxonomy" id="2838549"/>
    <lineage>
        <taxon>Bacteria</taxon>
        <taxon>Bacillati</taxon>
        <taxon>Bacillota</taxon>
        <taxon>Clostridia</taxon>
        <taxon>Lachnospirales</taxon>
        <taxon>Lachnospiraceae</taxon>
        <taxon>Eisenbergiella</taxon>
    </lineage>
</organism>
<reference evidence="7" key="2">
    <citation type="submission" date="2021-04" db="EMBL/GenBank/DDBJ databases">
        <authorList>
            <person name="Gilroy R."/>
        </authorList>
    </citation>
    <scope>NUCLEOTIDE SEQUENCE</scope>
    <source>
        <strain evidence="7">ChiBcec1-1630</strain>
    </source>
</reference>
<feature type="domain" description="Radical SAM core" evidence="6">
    <location>
        <begin position="54"/>
        <end position="181"/>
    </location>
</feature>
<keyword evidence="2 5" id="KW-0479">Metal-binding</keyword>
<evidence type="ECO:0000313" key="8">
    <source>
        <dbReference type="Proteomes" id="UP000823922"/>
    </source>
</evidence>
<keyword evidence="1 5" id="KW-0949">S-adenosyl-L-methionine</keyword>
<reference evidence="7" key="1">
    <citation type="journal article" date="2021" name="PeerJ">
        <title>Extensive microbial diversity within the chicken gut microbiome revealed by metagenomics and culture.</title>
        <authorList>
            <person name="Gilroy R."/>
            <person name="Ravi A."/>
            <person name="Getino M."/>
            <person name="Pursley I."/>
            <person name="Horton D.L."/>
            <person name="Alikhan N.F."/>
            <person name="Baker D."/>
            <person name="Gharbi K."/>
            <person name="Hall N."/>
            <person name="Watson M."/>
            <person name="Adriaenssens E.M."/>
            <person name="Foster-Nyarko E."/>
            <person name="Jarju S."/>
            <person name="Secka A."/>
            <person name="Antonio M."/>
            <person name="Oren A."/>
            <person name="Chaudhuri R.R."/>
            <person name="La Ragione R."/>
            <person name="Hildebrand F."/>
            <person name="Pallen M.J."/>
        </authorList>
    </citation>
    <scope>NUCLEOTIDE SEQUENCE</scope>
    <source>
        <strain evidence="7">ChiBcec1-1630</strain>
    </source>
</reference>
<dbReference type="AlphaFoldDB" id="A0A9D2TSU7"/>
<comment type="caution">
    <text evidence="7">The sequence shown here is derived from an EMBL/GenBank/DDBJ whole genome shotgun (WGS) entry which is preliminary data.</text>
</comment>
<dbReference type="InterPro" id="IPR013785">
    <property type="entry name" value="Aldolase_TIM"/>
</dbReference>
<dbReference type="SUPFAM" id="SSF102114">
    <property type="entry name" value="Radical SAM enzymes"/>
    <property type="match status" value="1"/>
</dbReference>
<feature type="binding site" evidence="5">
    <location>
        <position position="58"/>
    </location>
    <ligand>
        <name>[4Fe-4S] cluster</name>
        <dbReference type="ChEBI" id="CHEBI:49883"/>
        <note>4Fe-4S-S-AdoMet</note>
    </ligand>
</feature>
<evidence type="ECO:0000256" key="1">
    <source>
        <dbReference type="ARBA" id="ARBA00022691"/>
    </source>
</evidence>
<evidence type="ECO:0000313" key="7">
    <source>
        <dbReference type="EMBL" id="HJC87900.1"/>
    </source>
</evidence>
<dbReference type="Proteomes" id="UP000823922">
    <property type="component" value="Unassembled WGS sequence"/>
</dbReference>
<sequence>MQDCALCPRACHVDRLSGRKGYCGQTARIQAARAALHYWEEPCISGKEGSGAVFFSGCPLRCVFCQNSVIAEGGAGQPVGVEQLSEIFLRLQGKGANNINLVTPTHFVPQIAAALRLAKRDGLRIPVVYNTGSYERVETLKLLDGLVDIYLPDLKYGSSEPAERYSHAPDYFETASAAIAEMVRQVPEAVFEEREDGTVLMKRGVIVRHLMLPGLGMDSRKVLRYLHETYGNRIYISIMNQYTPMGSFESFPELNRRVGRKAYERLVDFAIRIGIENGFIQEGGTAEESFVPLWDGTGL</sequence>
<proteinExistence type="predicted"/>
<gene>
    <name evidence="7" type="ORF">H9926_07800</name>
</gene>
<accession>A0A9D2TSU7</accession>
<dbReference type="PANTHER" id="PTHR43075:SF1">
    <property type="entry name" value="FORMATE LYASE ACTIVATING ENZYME, PUTATIVE (AFU_ORTHOLOGUE AFUA_2G15630)-RELATED"/>
    <property type="match status" value="1"/>
</dbReference>
<dbReference type="InterPro" id="IPR016431">
    <property type="entry name" value="Pyrv-formate_lyase-activ_prd"/>
</dbReference>
<dbReference type="InterPro" id="IPR007197">
    <property type="entry name" value="rSAM"/>
</dbReference>
<evidence type="ECO:0000256" key="2">
    <source>
        <dbReference type="ARBA" id="ARBA00022723"/>
    </source>
</evidence>
<feature type="binding site" evidence="5">
    <location>
        <position position="62"/>
    </location>
    <ligand>
        <name>[4Fe-4S] cluster</name>
        <dbReference type="ChEBI" id="CHEBI:49883"/>
        <note>4Fe-4S-S-AdoMet</note>
    </ligand>
</feature>
<evidence type="ECO:0000259" key="6">
    <source>
        <dbReference type="Pfam" id="PF04055"/>
    </source>
</evidence>
<dbReference type="Pfam" id="PF04055">
    <property type="entry name" value="Radical_SAM"/>
    <property type="match status" value="1"/>
</dbReference>
<dbReference type="GO" id="GO:0003824">
    <property type="term" value="F:catalytic activity"/>
    <property type="evidence" value="ECO:0007669"/>
    <property type="project" value="InterPro"/>
</dbReference>
<dbReference type="SFLD" id="SFLDS00029">
    <property type="entry name" value="Radical_SAM"/>
    <property type="match status" value="1"/>
</dbReference>
<dbReference type="Gene3D" id="3.20.20.70">
    <property type="entry name" value="Aldolase class I"/>
    <property type="match status" value="1"/>
</dbReference>
<name>A0A9D2TSU7_9FIRM</name>
<protein>
    <submittedName>
        <fullName evidence="7">Radical SAM protein</fullName>
    </submittedName>
</protein>
<evidence type="ECO:0000256" key="3">
    <source>
        <dbReference type="ARBA" id="ARBA00023004"/>
    </source>
</evidence>
<dbReference type="GO" id="GO:0051536">
    <property type="term" value="F:iron-sulfur cluster binding"/>
    <property type="evidence" value="ECO:0007669"/>
    <property type="project" value="UniProtKB-KW"/>
</dbReference>
<dbReference type="InterPro" id="IPR058240">
    <property type="entry name" value="rSAM_sf"/>
</dbReference>
<dbReference type="PIRSF" id="PIRSF004869">
    <property type="entry name" value="PflX_prd"/>
    <property type="match status" value="1"/>
</dbReference>
<evidence type="ECO:0000256" key="5">
    <source>
        <dbReference type="PIRSR" id="PIRSR004869-50"/>
    </source>
</evidence>
<dbReference type="EMBL" id="DWVS01000196">
    <property type="protein sequence ID" value="HJC87900.1"/>
    <property type="molecule type" value="Genomic_DNA"/>
</dbReference>
<dbReference type="InterPro" id="IPR040085">
    <property type="entry name" value="MJ0674-like"/>
</dbReference>
<dbReference type="SFLD" id="SFLDG01099">
    <property type="entry name" value="Uncharacterised_Radical_SAM_Su"/>
    <property type="match status" value="1"/>
</dbReference>
<keyword evidence="4 5" id="KW-0411">Iron-sulfur</keyword>
<feature type="binding site" evidence="5">
    <location>
        <position position="65"/>
    </location>
    <ligand>
        <name>[4Fe-4S] cluster</name>
        <dbReference type="ChEBI" id="CHEBI:49883"/>
        <note>4Fe-4S-S-AdoMet</note>
    </ligand>
</feature>
<dbReference type="PANTHER" id="PTHR43075">
    <property type="entry name" value="FORMATE LYASE ACTIVATING ENZYME, PUTATIVE (AFU_ORTHOLOGUE AFUA_2G15630)-RELATED"/>
    <property type="match status" value="1"/>
</dbReference>
<comment type="cofactor">
    <cofactor evidence="5">
        <name>[4Fe-4S] cluster</name>
        <dbReference type="ChEBI" id="CHEBI:49883"/>
    </cofactor>
    <text evidence="5">Binds 1 [4Fe-4S] cluster. The cluster is coordinated with 3 cysteines and an exchangeable S-adenosyl-L-methionine.</text>
</comment>
<evidence type="ECO:0000256" key="4">
    <source>
        <dbReference type="ARBA" id="ARBA00023014"/>
    </source>
</evidence>
<dbReference type="GO" id="GO:0046872">
    <property type="term" value="F:metal ion binding"/>
    <property type="evidence" value="ECO:0007669"/>
    <property type="project" value="UniProtKB-KW"/>
</dbReference>